<dbReference type="AlphaFoldDB" id="A0A9P6NCX3"/>
<dbReference type="Pfam" id="PF17733">
    <property type="entry name" value="KPWE_dom"/>
    <property type="match status" value="1"/>
</dbReference>
<protein>
    <recommendedName>
        <fullName evidence="2">Peroxisomal membrane protein PEX14-like KPWE domain-containing protein</fullName>
    </recommendedName>
</protein>
<organism evidence="3 4">
    <name type="scientific">Cronartium quercuum f. sp. fusiforme G11</name>
    <dbReference type="NCBI Taxonomy" id="708437"/>
    <lineage>
        <taxon>Eukaryota</taxon>
        <taxon>Fungi</taxon>
        <taxon>Dikarya</taxon>
        <taxon>Basidiomycota</taxon>
        <taxon>Pucciniomycotina</taxon>
        <taxon>Pucciniomycetes</taxon>
        <taxon>Pucciniales</taxon>
        <taxon>Coleosporiaceae</taxon>
        <taxon>Cronartium</taxon>
    </lineage>
</organism>
<comment type="caution">
    <text evidence="3">The sequence shown here is derived from an EMBL/GenBank/DDBJ whole genome shotgun (WGS) entry which is preliminary data.</text>
</comment>
<dbReference type="OrthoDB" id="2506466at2759"/>
<feature type="compositionally biased region" description="Polar residues" evidence="1">
    <location>
        <begin position="129"/>
        <end position="143"/>
    </location>
</feature>
<dbReference type="Proteomes" id="UP000886653">
    <property type="component" value="Unassembled WGS sequence"/>
</dbReference>
<dbReference type="PANTHER" id="PTHR36855:SF1">
    <property type="entry name" value="PEROXISOME MEMBRANE ANCHOR PROTEIN PEX14P N-TERMINAL DOMAIN-CONTAINING PROTEIN"/>
    <property type="match status" value="1"/>
</dbReference>
<feature type="compositionally biased region" description="Polar residues" evidence="1">
    <location>
        <begin position="71"/>
        <end position="85"/>
    </location>
</feature>
<dbReference type="InterPro" id="IPR040554">
    <property type="entry name" value="KPWE_PEX14_dom"/>
</dbReference>
<dbReference type="PANTHER" id="PTHR36855">
    <property type="entry name" value="CHROMOSOME 10, WHOLE GENOME SHOTGUN SEQUENCE"/>
    <property type="match status" value="1"/>
</dbReference>
<evidence type="ECO:0000313" key="3">
    <source>
        <dbReference type="EMBL" id="KAG0141708.1"/>
    </source>
</evidence>
<evidence type="ECO:0000256" key="1">
    <source>
        <dbReference type="SAM" id="MobiDB-lite"/>
    </source>
</evidence>
<feature type="compositionally biased region" description="Basic and acidic residues" evidence="1">
    <location>
        <begin position="13"/>
        <end position="24"/>
    </location>
</feature>
<accession>A0A9P6NCX3</accession>
<feature type="region of interest" description="Disordered" evidence="1">
    <location>
        <begin position="60"/>
        <end position="101"/>
    </location>
</feature>
<proteinExistence type="predicted"/>
<evidence type="ECO:0000313" key="4">
    <source>
        <dbReference type="Proteomes" id="UP000886653"/>
    </source>
</evidence>
<evidence type="ECO:0000259" key="2">
    <source>
        <dbReference type="Pfam" id="PF17733"/>
    </source>
</evidence>
<sequence>MSVNLNETCPSSSHDDEIRTDLEPNKADIFQSGLENIVQAYETKLGRRLTDEELQTVTNQAREFFSKSETESQQGSHSSMNSLPNTEKRTTSKDPSPPYPSTFAALVELITSGATLDEHTVAGFKRIPNQLNSQNPSQATIATQKGAGQKPWQTHSSAI</sequence>
<feature type="region of interest" description="Disordered" evidence="1">
    <location>
        <begin position="1"/>
        <end position="24"/>
    </location>
</feature>
<feature type="region of interest" description="Disordered" evidence="1">
    <location>
        <begin position="127"/>
        <end position="159"/>
    </location>
</feature>
<gene>
    <name evidence="3" type="ORF">CROQUDRAFT_82977</name>
</gene>
<name>A0A9P6NCX3_9BASI</name>
<keyword evidence="4" id="KW-1185">Reference proteome</keyword>
<reference evidence="3" key="1">
    <citation type="submission" date="2013-11" db="EMBL/GenBank/DDBJ databases">
        <title>Genome sequence of the fusiform rust pathogen reveals effectors for host alternation and coevolution with pine.</title>
        <authorList>
            <consortium name="DOE Joint Genome Institute"/>
            <person name="Smith K."/>
            <person name="Pendleton A."/>
            <person name="Kubisiak T."/>
            <person name="Anderson C."/>
            <person name="Salamov A."/>
            <person name="Aerts A."/>
            <person name="Riley R."/>
            <person name="Clum A."/>
            <person name="Lindquist E."/>
            <person name="Ence D."/>
            <person name="Campbell M."/>
            <person name="Kronenberg Z."/>
            <person name="Feau N."/>
            <person name="Dhillon B."/>
            <person name="Hamelin R."/>
            <person name="Burleigh J."/>
            <person name="Smith J."/>
            <person name="Yandell M."/>
            <person name="Nelson C."/>
            <person name="Grigoriev I."/>
            <person name="Davis J."/>
        </authorList>
    </citation>
    <scope>NUCLEOTIDE SEQUENCE</scope>
    <source>
        <strain evidence="3">G11</strain>
    </source>
</reference>
<feature type="compositionally biased region" description="Polar residues" evidence="1">
    <location>
        <begin position="1"/>
        <end position="12"/>
    </location>
</feature>
<feature type="domain" description="Peroxisomal membrane protein PEX14-like KPWE" evidence="2">
    <location>
        <begin position="98"/>
        <end position="154"/>
    </location>
</feature>
<dbReference type="EMBL" id="MU167375">
    <property type="protein sequence ID" value="KAG0141708.1"/>
    <property type="molecule type" value="Genomic_DNA"/>
</dbReference>